<dbReference type="Pfam" id="PF10257">
    <property type="entry name" value="RAI16-like"/>
    <property type="match status" value="1"/>
</dbReference>
<sequence>MSTDKLRSNTLSIDKLFNSQNIRNHYSNAKRKKKVINFRNLWTNIVSACGPMSKDLDVQDTCIPCHMSRMIQMLISEDRNLPNNLANCGECMEYFLSKECLRQLVDSSIKKIPPNGLIYVTIDFYSNLCSLMNENFLTKKDVYKPLLKLLKYCYCHNNITQKYEKFIIDLLFNICQKINIHPQLLNIFIYEDSGNYECILFEYLKQFIFNYGQVGEMARTSMKYLFVHPFKIFSDYIIFTQFPEQLVDNLCMLFNELPMDLSEINENNKYIYQFTTLFSLIENIIICCSMHSIRNEIMSNLNERFLKKIFINKYIKCYRTSENLEIVSIYLYYMLSKIQCIDFSSCFVTFMFDNFKFLKNDISDKETNLFNLIMDHIISNERNTSLATVNMLIISCLLKQHYRYSIYYLIPNIRAKVNSDNSQNLSIENDSNIDNLTNFNPNSEVAITNNENKNCFKKNDNEIEEVNENFSYKDSQSLRDEVNRYIKLYNSIKNDFGSEAAGINNQCKEYIFDVNTNSNIQLSGLNFNDLNKYYPENIIHPIIEEPNQIKAIELLDQEKIFSQLFILLKSFFNNSPDFNLALTDTITQLLIAPETYLFIYLVDRDILDNNNKDSLYTIFTDIIEQRKELLNKYQKELLKLNSLENESVYQEQHQIIISDFNRNSRFMLEFIKEVTVAIFEIQLKSEIFENY</sequence>
<reference evidence="3 4" key="1">
    <citation type="submission" date="2016-08" db="EMBL/GenBank/DDBJ databases">
        <title>A Parts List for Fungal Cellulosomes Revealed by Comparative Genomics.</title>
        <authorList>
            <consortium name="DOE Joint Genome Institute"/>
            <person name="Haitjema C.H."/>
            <person name="Gilmore S.P."/>
            <person name="Henske J.K."/>
            <person name="Solomon K.V."/>
            <person name="De Groot R."/>
            <person name="Kuo A."/>
            <person name="Mondo S.J."/>
            <person name="Salamov A.A."/>
            <person name="Labutti K."/>
            <person name="Zhao Z."/>
            <person name="Chiniquy J."/>
            <person name="Barry K."/>
            <person name="Brewer H.M."/>
            <person name="Purvine S.O."/>
            <person name="Wright A.T."/>
            <person name="Boxma B."/>
            <person name="Van Alen T."/>
            <person name="Hackstein J.H."/>
            <person name="Baker S.E."/>
            <person name="Grigoriev I.V."/>
            <person name="O'Malley M.A."/>
        </authorList>
    </citation>
    <scope>NUCLEOTIDE SEQUENCE [LARGE SCALE GENOMIC DNA]</scope>
    <source>
        <strain evidence="3 4">G1</strain>
    </source>
</reference>
<evidence type="ECO:0000256" key="1">
    <source>
        <dbReference type="ARBA" id="ARBA00024336"/>
    </source>
</evidence>
<evidence type="ECO:0000313" key="4">
    <source>
        <dbReference type="Proteomes" id="UP000193920"/>
    </source>
</evidence>
<dbReference type="InterPro" id="IPR019384">
    <property type="entry name" value="FHIP"/>
</dbReference>
<dbReference type="Proteomes" id="UP000193920">
    <property type="component" value="Unassembled WGS sequence"/>
</dbReference>
<dbReference type="OrthoDB" id="2139920at2759"/>
<dbReference type="STRING" id="1754190.A0A1Y2EPS1"/>
<dbReference type="AlphaFoldDB" id="A0A1Y2EPS1"/>
<proteinExistence type="inferred from homology"/>
<evidence type="ECO:0000313" key="3">
    <source>
        <dbReference type="EMBL" id="ORY73274.1"/>
    </source>
</evidence>
<comment type="caution">
    <text evidence="3">The sequence shown here is derived from an EMBL/GenBank/DDBJ whole genome shotgun (WGS) entry which is preliminary data.</text>
</comment>
<dbReference type="EMBL" id="MCOG01000034">
    <property type="protein sequence ID" value="ORY73274.1"/>
    <property type="molecule type" value="Genomic_DNA"/>
</dbReference>
<dbReference type="PANTHER" id="PTHR21705:SF11">
    <property type="entry name" value="FHIP FAMILY PROTEIN CG3558"/>
    <property type="match status" value="1"/>
</dbReference>
<protein>
    <recommendedName>
        <fullName evidence="2">FHF complex subunit HOOK-interacting protein C-terminal domain-containing protein</fullName>
    </recommendedName>
</protein>
<evidence type="ECO:0000259" key="2">
    <source>
        <dbReference type="Pfam" id="PF19314"/>
    </source>
</evidence>
<dbReference type="InterPro" id="IPR045669">
    <property type="entry name" value="FHIP_C"/>
</dbReference>
<keyword evidence="4" id="KW-1185">Reference proteome</keyword>
<name>A0A1Y2EPS1_9FUNG</name>
<comment type="similarity">
    <text evidence="1">Belongs to the FHIP family.</text>
</comment>
<accession>A0A1Y2EPS1</accession>
<feature type="domain" description="FHF complex subunit HOOK-interacting protein C-terminal" evidence="2">
    <location>
        <begin position="559"/>
        <end position="635"/>
    </location>
</feature>
<gene>
    <name evidence="3" type="ORF">LY90DRAFT_666664</name>
</gene>
<dbReference type="PANTHER" id="PTHR21705">
    <property type="entry name" value="RAI16 PROTEIN-RELATED"/>
    <property type="match status" value="1"/>
</dbReference>
<dbReference type="Pfam" id="PF19314">
    <property type="entry name" value="DUF5917"/>
    <property type="match status" value="1"/>
</dbReference>
<organism evidence="3 4">
    <name type="scientific">Neocallimastix californiae</name>
    <dbReference type="NCBI Taxonomy" id="1754190"/>
    <lineage>
        <taxon>Eukaryota</taxon>
        <taxon>Fungi</taxon>
        <taxon>Fungi incertae sedis</taxon>
        <taxon>Chytridiomycota</taxon>
        <taxon>Chytridiomycota incertae sedis</taxon>
        <taxon>Neocallimastigomycetes</taxon>
        <taxon>Neocallimastigales</taxon>
        <taxon>Neocallimastigaceae</taxon>
        <taxon>Neocallimastix</taxon>
    </lineage>
</organism>